<dbReference type="Proteomes" id="UP000193144">
    <property type="component" value="Unassembled WGS sequence"/>
</dbReference>
<comment type="caution">
    <text evidence="3">The sequence shown here is derived from an EMBL/GenBank/DDBJ whole genome shotgun (WGS) entry which is preliminary data.</text>
</comment>
<protein>
    <submittedName>
        <fullName evidence="3">Glycosyl hydrolase catalytic core-domain-containing protein</fullName>
    </submittedName>
</protein>
<keyword evidence="4" id="KW-1185">Reference proteome</keyword>
<dbReference type="AlphaFoldDB" id="A0A1Y1ZUD9"/>
<dbReference type="STRING" id="1231657.A0A1Y1ZUD9"/>
<evidence type="ECO:0000313" key="3">
    <source>
        <dbReference type="EMBL" id="ORY13830.1"/>
    </source>
</evidence>
<keyword evidence="3" id="KW-0378">Hydrolase</keyword>
<dbReference type="PANTHER" id="PTHR34154:SF3">
    <property type="entry name" value="ALKALI-SENSITIVE LINKAGE PROTEIN 1"/>
    <property type="match status" value="1"/>
</dbReference>
<dbReference type="EMBL" id="MCFA01000038">
    <property type="protein sequence ID" value="ORY13830.1"/>
    <property type="molecule type" value="Genomic_DNA"/>
</dbReference>
<dbReference type="PANTHER" id="PTHR34154">
    <property type="entry name" value="ALKALI-SENSITIVE LINKAGE PROTEIN 1"/>
    <property type="match status" value="1"/>
</dbReference>
<dbReference type="InterPro" id="IPR017853">
    <property type="entry name" value="GH"/>
</dbReference>
<gene>
    <name evidence="3" type="ORF">BCR34DRAFT_623614</name>
</gene>
<evidence type="ECO:0000313" key="4">
    <source>
        <dbReference type="Proteomes" id="UP000193144"/>
    </source>
</evidence>
<sequence length="338" mass="36793">MSPHRNSLPPSLRLFLALSLLLPQTHSLQPSKRGIAYLGDTHTADNNLLLSEKSPLSWYYNWAPSPATNAIPADALEFVPLIHGLDTIEDKNTIGMLSNLPQSSTHLLSFNEPDGDKGSGGSDIEPKDAAKAYVESIVPYREGKHSNRKWNISHPSVTGSPRGLEWLRQFNESCWDIDSENGCPADFIAAHWYGDFAGLATWLDTLDSFYNGVNKSRTQGDKNLTVWITEVALPQKSADDTVEMMNQTLPYLDDLEYVEKYSWFGAFRKNDANEWTGNGVALFANDGGLTDLGALYLGGEENGFKKGSGGGSAAVGVRASTVAVMAVFVGTVFALGGW</sequence>
<dbReference type="Pfam" id="PF11790">
    <property type="entry name" value="Glyco_hydro_cc"/>
    <property type="match status" value="1"/>
</dbReference>
<feature type="domain" description="Asl1-like glycosyl hydrolase catalytic" evidence="2">
    <location>
        <begin position="35"/>
        <end position="296"/>
    </location>
</feature>
<feature type="chain" id="PRO_5012260042" evidence="1">
    <location>
        <begin position="28"/>
        <end position="338"/>
    </location>
</feature>
<proteinExistence type="predicted"/>
<dbReference type="GO" id="GO:0016787">
    <property type="term" value="F:hydrolase activity"/>
    <property type="evidence" value="ECO:0007669"/>
    <property type="project" value="UniProtKB-KW"/>
</dbReference>
<dbReference type="InterPro" id="IPR053183">
    <property type="entry name" value="ASL1"/>
</dbReference>
<reference evidence="3 4" key="1">
    <citation type="submission" date="2016-07" db="EMBL/GenBank/DDBJ databases">
        <title>Pervasive Adenine N6-methylation of Active Genes in Fungi.</title>
        <authorList>
            <consortium name="DOE Joint Genome Institute"/>
            <person name="Mondo S.J."/>
            <person name="Dannebaum R.O."/>
            <person name="Kuo R.C."/>
            <person name="Labutti K."/>
            <person name="Haridas S."/>
            <person name="Kuo A."/>
            <person name="Salamov A."/>
            <person name="Ahrendt S.R."/>
            <person name="Lipzen A."/>
            <person name="Sullivan W."/>
            <person name="Andreopoulos W.B."/>
            <person name="Clum A."/>
            <person name="Lindquist E."/>
            <person name="Daum C."/>
            <person name="Ramamoorthy G.K."/>
            <person name="Gryganskyi A."/>
            <person name="Culley D."/>
            <person name="Magnuson J.K."/>
            <person name="James T.Y."/>
            <person name="O'Malley M.A."/>
            <person name="Stajich J.E."/>
            <person name="Spatafora J.W."/>
            <person name="Visel A."/>
            <person name="Grigoriev I.V."/>
        </authorList>
    </citation>
    <scope>NUCLEOTIDE SEQUENCE [LARGE SCALE GENOMIC DNA]</scope>
    <source>
        <strain evidence="3 4">CBS 115471</strain>
    </source>
</reference>
<dbReference type="InterPro" id="IPR024655">
    <property type="entry name" value="Asl1_glyco_hydro_catalytic"/>
</dbReference>
<organism evidence="3 4">
    <name type="scientific">Clohesyomyces aquaticus</name>
    <dbReference type="NCBI Taxonomy" id="1231657"/>
    <lineage>
        <taxon>Eukaryota</taxon>
        <taxon>Fungi</taxon>
        <taxon>Dikarya</taxon>
        <taxon>Ascomycota</taxon>
        <taxon>Pezizomycotina</taxon>
        <taxon>Dothideomycetes</taxon>
        <taxon>Pleosporomycetidae</taxon>
        <taxon>Pleosporales</taxon>
        <taxon>Lindgomycetaceae</taxon>
        <taxon>Clohesyomyces</taxon>
    </lineage>
</organism>
<dbReference type="GO" id="GO:0071966">
    <property type="term" value="P:fungal-type cell wall polysaccharide metabolic process"/>
    <property type="evidence" value="ECO:0007669"/>
    <property type="project" value="TreeGrafter"/>
</dbReference>
<evidence type="ECO:0000256" key="1">
    <source>
        <dbReference type="SAM" id="SignalP"/>
    </source>
</evidence>
<dbReference type="Gene3D" id="3.20.20.80">
    <property type="entry name" value="Glycosidases"/>
    <property type="match status" value="1"/>
</dbReference>
<dbReference type="GO" id="GO:0009277">
    <property type="term" value="C:fungal-type cell wall"/>
    <property type="evidence" value="ECO:0007669"/>
    <property type="project" value="TreeGrafter"/>
</dbReference>
<accession>A0A1Y1ZUD9</accession>
<feature type="signal peptide" evidence="1">
    <location>
        <begin position="1"/>
        <end position="27"/>
    </location>
</feature>
<dbReference type="SUPFAM" id="SSF51445">
    <property type="entry name" value="(Trans)glycosidases"/>
    <property type="match status" value="1"/>
</dbReference>
<keyword evidence="1" id="KW-0732">Signal</keyword>
<evidence type="ECO:0000259" key="2">
    <source>
        <dbReference type="Pfam" id="PF11790"/>
    </source>
</evidence>
<name>A0A1Y1ZUD9_9PLEO</name>
<dbReference type="OrthoDB" id="5959761at2759"/>